<reference evidence="1" key="1">
    <citation type="journal article" date="2024" name="Nature">
        <title>Anoxygenic phototroph of the Chloroflexota uses a type I reaction centre.</title>
        <authorList>
            <person name="Tsuji J.M."/>
            <person name="Shaw N.A."/>
            <person name="Nagashima S."/>
            <person name="Venkiteswaran J.J."/>
            <person name="Schiff S.L."/>
            <person name="Watanabe T."/>
            <person name="Fukui M."/>
            <person name="Hanada S."/>
            <person name="Tank M."/>
            <person name="Neufeld J.D."/>
        </authorList>
    </citation>
    <scope>NUCLEOTIDE SEQUENCE</scope>
    <source>
        <strain evidence="1">L227-S17</strain>
    </source>
</reference>
<sequence length="82" mass="9322">MSELGKIAALSEIGGLKTACNAWLLLRLRNRLDSSSILQLKAVIAAYRSLLEILVVKREWIKMIGKARKVRLNNLVENYLDR</sequence>
<accession>A0ABY9BAF3</accession>
<dbReference type="RefSeq" id="WP_341471961.1">
    <property type="nucleotide sequence ID" value="NZ_CP128401.1"/>
</dbReference>
<evidence type="ECO:0000313" key="2">
    <source>
        <dbReference type="Proteomes" id="UP001431572"/>
    </source>
</evidence>
<dbReference type="EMBL" id="CP128401">
    <property type="protein sequence ID" value="WJW70081.1"/>
    <property type="molecule type" value="Genomic_DNA"/>
</dbReference>
<geneLocation type="plasmid" evidence="1 2">
    <name>unnamed1</name>
</geneLocation>
<keyword evidence="1" id="KW-0614">Plasmid</keyword>
<evidence type="ECO:0000313" key="1">
    <source>
        <dbReference type="EMBL" id="WJW70081.1"/>
    </source>
</evidence>
<gene>
    <name evidence="1" type="ORF">OZ401_004885</name>
</gene>
<name>A0ABY9BAF3_9CHLR</name>
<dbReference type="Proteomes" id="UP001431572">
    <property type="component" value="Plasmid unnamed1"/>
</dbReference>
<protein>
    <submittedName>
        <fullName evidence="1">Uncharacterized protein</fullName>
    </submittedName>
</protein>
<proteinExistence type="predicted"/>
<keyword evidence="2" id="KW-1185">Reference proteome</keyword>
<organism evidence="1 2">
    <name type="scientific">Candidatus Chlorohelix allophototropha</name>
    <dbReference type="NCBI Taxonomy" id="3003348"/>
    <lineage>
        <taxon>Bacteria</taxon>
        <taxon>Bacillati</taxon>
        <taxon>Chloroflexota</taxon>
        <taxon>Chloroflexia</taxon>
        <taxon>Candidatus Chloroheliales</taxon>
        <taxon>Candidatus Chloroheliaceae</taxon>
        <taxon>Candidatus Chlorohelix</taxon>
    </lineage>
</organism>